<evidence type="ECO:0000256" key="5">
    <source>
        <dbReference type="SAM" id="Phobius"/>
    </source>
</evidence>
<comment type="subcellular location">
    <subcellularLocation>
        <location evidence="1">Membrane</location>
        <topology evidence="1">Multi-pass membrane protein</topology>
    </subcellularLocation>
</comment>
<feature type="transmembrane region" description="Helical" evidence="5">
    <location>
        <begin position="85"/>
        <end position="109"/>
    </location>
</feature>
<feature type="transmembrane region" description="Helical" evidence="5">
    <location>
        <begin position="196"/>
        <end position="222"/>
    </location>
</feature>
<name>F4PXT2_CACFS</name>
<dbReference type="PRINTS" id="PR00259">
    <property type="entry name" value="TMFOUR"/>
</dbReference>
<sequence length="234" mass="25517">MVDTSDLLPKTPRYLKVPLIILNAVLWVLGIILISLGGYASSKLSNLKELINISLPVGIIVIGVFFVILTIVGCVVAYKEKLVGLVVYTVFMLILLVCLIGVGGGAFTYRNDAETPLLKAWNLATHSEKGLMEDYFVCCGWSAEVITTSKNVSGIYDPCLTYAPENDPTPTVRNSTYGPDYAWCGETIVDFVQKNLYIAGAAGLSIGIIEFIAMLFALFLIVRICNSPRSKSYD</sequence>
<dbReference type="STRING" id="1054147.F4PXT2"/>
<accession>F4PXT2</accession>
<reference evidence="7" key="1">
    <citation type="journal article" date="2011" name="Genome Res.">
        <title>Phylogeny-wide analysis of social amoeba genomes highlights ancient origins for complex intercellular communication.</title>
        <authorList>
            <person name="Heidel A.J."/>
            <person name="Lawal H.M."/>
            <person name="Felder M."/>
            <person name="Schilde C."/>
            <person name="Helps N.R."/>
            <person name="Tunggal B."/>
            <person name="Rivero F."/>
            <person name="John U."/>
            <person name="Schleicher M."/>
            <person name="Eichinger L."/>
            <person name="Platzer M."/>
            <person name="Noegel A.A."/>
            <person name="Schaap P."/>
            <person name="Gloeckner G."/>
        </authorList>
    </citation>
    <scope>NUCLEOTIDE SEQUENCE [LARGE SCALE GENOMIC DNA]</scope>
    <source>
        <strain evidence="7">SH3</strain>
    </source>
</reference>
<dbReference type="EMBL" id="GL883014">
    <property type="protein sequence ID" value="EGG19592.1"/>
    <property type="molecule type" value="Genomic_DNA"/>
</dbReference>
<proteinExistence type="predicted"/>
<dbReference type="KEGG" id="dfa:DFA_00170"/>
<organism evidence="6 7">
    <name type="scientific">Cavenderia fasciculata</name>
    <name type="common">Slime mold</name>
    <name type="synonym">Dictyostelium fasciculatum</name>
    <dbReference type="NCBI Taxonomy" id="261658"/>
    <lineage>
        <taxon>Eukaryota</taxon>
        <taxon>Amoebozoa</taxon>
        <taxon>Evosea</taxon>
        <taxon>Eumycetozoa</taxon>
        <taxon>Dictyostelia</taxon>
        <taxon>Acytosteliales</taxon>
        <taxon>Cavenderiaceae</taxon>
        <taxon>Cavenderia</taxon>
    </lineage>
</organism>
<dbReference type="Proteomes" id="UP000007797">
    <property type="component" value="Unassembled WGS sequence"/>
</dbReference>
<evidence type="ECO:0000256" key="3">
    <source>
        <dbReference type="ARBA" id="ARBA00022989"/>
    </source>
</evidence>
<dbReference type="GO" id="GO:0016020">
    <property type="term" value="C:membrane"/>
    <property type="evidence" value="ECO:0007669"/>
    <property type="project" value="UniProtKB-SubCell"/>
</dbReference>
<dbReference type="AlphaFoldDB" id="F4PXT2"/>
<keyword evidence="3 5" id="KW-1133">Transmembrane helix</keyword>
<dbReference type="PANTHER" id="PTHR19282:SF417">
    <property type="entry name" value="TETRASPANIN TSPA-RELATED"/>
    <property type="match status" value="1"/>
</dbReference>
<feature type="transmembrane region" description="Helical" evidence="5">
    <location>
        <begin position="53"/>
        <end position="78"/>
    </location>
</feature>
<dbReference type="PANTHER" id="PTHR19282">
    <property type="entry name" value="TETRASPANIN"/>
    <property type="match status" value="1"/>
</dbReference>
<dbReference type="OrthoDB" id="17665at2759"/>
<protein>
    <submittedName>
        <fullName evidence="6">Tetraspanin family protein</fullName>
    </submittedName>
</protein>
<dbReference type="RefSeq" id="XP_004357886.1">
    <property type="nucleotide sequence ID" value="XM_004357829.1"/>
</dbReference>
<keyword evidence="7" id="KW-1185">Reference proteome</keyword>
<dbReference type="GeneID" id="14871774"/>
<dbReference type="InterPro" id="IPR018499">
    <property type="entry name" value="Tetraspanin/Peripherin"/>
</dbReference>
<evidence type="ECO:0000313" key="6">
    <source>
        <dbReference type="EMBL" id="EGG19592.1"/>
    </source>
</evidence>
<feature type="transmembrane region" description="Helical" evidence="5">
    <location>
        <begin position="20"/>
        <end position="41"/>
    </location>
</feature>
<gene>
    <name evidence="6" type="primary">tspA</name>
    <name evidence="6" type="ORF">DFA_00170</name>
</gene>
<evidence type="ECO:0000256" key="2">
    <source>
        <dbReference type="ARBA" id="ARBA00022692"/>
    </source>
</evidence>
<dbReference type="Pfam" id="PF00335">
    <property type="entry name" value="Tetraspanin"/>
    <property type="match status" value="1"/>
</dbReference>
<dbReference type="OMA" id="NWSTSHY"/>
<evidence type="ECO:0000256" key="1">
    <source>
        <dbReference type="ARBA" id="ARBA00004141"/>
    </source>
</evidence>
<keyword evidence="4 5" id="KW-0472">Membrane</keyword>
<evidence type="ECO:0000256" key="4">
    <source>
        <dbReference type="ARBA" id="ARBA00023136"/>
    </source>
</evidence>
<evidence type="ECO:0000313" key="7">
    <source>
        <dbReference type="Proteomes" id="UP000007797"/>
    </source>
</evidence>
<keyword evidence="2 5" id="KW-0812">Transmembrane</keyword>